<evidence type="ECO:0000313" key="4">
    <source>
        <dbReference type="EMBL" id="MEE1885556.1"/>
    </source>
</evidence>
<name>A0ABU7H4R9_9SPHI</name>
<reference evidence="4 5" key="1">
    <citation type="submission" date="2024-01" db="EMBL/GenBank/DDBJ databases">
        <title>Pedobacter sp. nov., isolated from oil-contaminated soil.</title>
        <authorList>
            <person name="Le N.T.T."/>
        </authorList>
    </citation>
    <scope>NUCLEOTIDE SEQUENCE [LARGE SCALE GENOMIC DNA]</scope>
    <source>
        <strain evidence="4 5">VNH31</strain>
    </source>
</reference>
<evidence type="ECO:0000259" key="3">
    <source>
        <dbReference type="Pfam" id="PF13505"/>
    </source>
</evidence>
<organism evidence="4 5">
    <name type="scientific">Pedobacter flavus</name>
    <dbReference type="NCBI Taxonomy" id="3113906"/>
    <lineage>
        <taxon>Bacteria</taxon>
        <taxon>Pseudomonadati</taxon>
        <taxon>Bacteroidota</taxon>
        <taxon>Sphingobacteriia</taxon>
        <taxon>Sphingobacteriales</taxon>
        <taxon>Sphingobacteriaceae</taxon>
        <taxon>Pedobacter</taxon>
    </lineage>
</organism>
<comment type="caution">
    <text evidence="4">The sequence shown here is derived from an EMBL/GenBank/DDBJ whole genome shotgun (WGS) entry which is preliminary data.</text>
</comment>
<protein>
    <submittedName>
        <fullName evidence="4">Outer membrane beta-barrel protein</fullName>
    </submittedName>
</protein>
<keyword evidence="1 2" id="KW-0732">Signal</keyword>
<gene>
    <name evidence="4" type="ORF">VRU49_09025</name>
</gene>
<sequence>MKKITNVFIVVIAFIFTLSVSAFAQSSDTQPVRLGIGLSLGVPTNDAYDFAIGGDLRLQKDFSKEVSGMISVGYTDFSAKNSLNSSLGFIPVKAGAKFFVGEGTYLGAELGAGFGTKSGSKTSFLWSPSVGHAWSNGLDLSLRYEGASIDNIPSPNQVALRIAYGFKL</sequence>
<keyword evidence="5" id="KW-1185">Reference proteome</keyword>
<dbReference type="SUPFAM" id="SSF56925">
    <property type="entry name" value="OMPA-like"/>
    <property type="match status" value="1"/>
</dbReference>
<dbReference type="EMBL" id="JAZDQU010000002">
    <property type="protein sequence ID" value="MEE1885556.1"/>
    <property type="molecule type" value="Genomic_DNA"/>
</dbReference>
<feature type="chain" id="PRO_5046748101" evidence="2">
    <location>
        <begin position="25"/>
        <end position="168"/>
    </location>
</feature>
<accession>A0ABU7H4R9</accession>
<feature type="domain" description="Outer membrane protein beta-barrel" evidence="3">
    <location>
        <begin position="11"/>
        <end position="166"/>
    </location>
</feature>
<dbReference type="RefSeq" id="WP_330146451.1">
    <property type="nucleotide sequence ID" value="NZ_JAZDQU010000002.1"/>
</dbReference>
<proteinExistence type="predicted"/>
<dbReference type="Proteomes" id="UP001337681">
    <property type="component" value="Unassembled WGS sequence"/>
</dbReference>
<dbReference type="Pfam" id="PF13505">
    <property type="entry name" value="OMP_b-brl"/>
    <property type="match status" value="1"/>
</dbReference>
<evidence type="ECO:0000256" key="1">
    <source>
        <dbReference type="ARBA" id="ARBA00022729"/>
    </source>
</evidence>
<dbReference type="InterPro" id="IPR027385">
    <property type="entry name" value="Beta-barrel_OMP"/>
</dbReference>
<evidence type="ECO:0000313" key="5">
    <source>
        <dbReference type="Proteomes" id="UP001337681"/>
    </source>
</evidence>
<feature type="signal peptide" evidence="2">
    <location>
        <begin position="1"/>
        <end position="24"/>
    </location>
</feature>
<dbReference type="InterPro" id="IPR011250">
    <property type="entry name" value="OMP/PagP_B-barrel"/>
</dbReference>
<evidence type="ECO:0000256" key="2">
    <source>
        <dbReference type="SAM" id="SignalP"/>
    </source>
</evidence>